<dbReference type="EMBL" id="KZ664341">
    <property type="protein sequence ID" value="PPS06106.1"/>
    <property type="molecule type" value="Genomic_DNA"/>
</dbReference>
<dbReference type="Proteomes" id="UP000239757">
    <property type="component" value="Unassembled WGS sequence"/>
</dbReference>
<organism evidence="1 2">
    <name type="scientific">Gossypium barbadense</name>
    <name type="common">Sea Island cotton</name>
    <name type="synonym">Hibiscus barbadensis</name>
    <dbReference type="NCBI Taxonomy" id="3634"/>
    <lineage>
        <taxon>Eukaryota</taxon>
        <taxon>Viridiplantae</taxon>
        <taxon>Streptophyta</taxon>
        <taxon>Embryophyta</taxon>
        <taxon>Tracheophyta</taxon>
        <taxon>Spermatophyta</taxon>
        <taxon>Magnoliopsida</taxon>
        <taxon>eudicotyledons</taxon>
        <taxon>Gunneridae</taxon>
        <taxon>Pentapetalae</taxon>
        <taxon>rosids</taxon>
        <taxon>malvids</taxon>
        <taxon>Malvales</taxon>
        <taxon>Malvaceae</taxon>
        <taxon>Malvoideae</taxon>
        <taxon>Gossypium</taxon>
    </lineage>
</organism>
<protein>
    <submittedName>
        <fullName evidence="1">Uncharacterized protein</fullName>
    </submittedName>
</protein>
<accession>A0A2P5XS35</accession>
<sequence>MINTTEECCIFQSRKRNRNEIQQACFAGGFKEKNQYKDSYRCGKQRLRLFYKFLVSIDLLKFSKMELKDDDDLRTMIAIYCPMRWIILDQLSCSRDSNLDDIPKDINEEFAVEGENVNSYLARNKGSGIIIRNNPGSFMTDVDLDAALVREFLEYTNIMSAYLLDEELDDEELFV</sequence>
<evidence type="ECO:0000313" key="2">
    <source>
        <dbReference type="Proteomes" id="UP000239757"/>
    </source>
</evidence>
<proteinExistence type="predicted"/>
<dbReference type="AlphaFoldDB" id="A0A2P5XS35"/>
<gene>
    <name evidence="1" type="ORF">GOBAR_AA14541</name>
</gene>
<name>A0A2P5XS35_GOSBA</name>
<reference evidence="1 2" key="1">
    <citation type="submission" date="2015-01" db="EMBL/GenBank/DDBJ databases">
        <title>Genome of allotetraploid Gossypium barbadense reveals genomic plasticity and fiber elongation in cotton evolution.</title>
        <authorList>
            <person name="Chen X."/>
            <person name="Liu X."/>
            <person name="Zhao B."/>
            <person name="Zheng H."/>
            <person name="Hu Y."/>
            <person name="Lu G."/>
            <person name="Yang C."/>
            <person name="Chen J."/>
            <person name="Shan C."/>
            <person name="Zhang L."/>
            <person name="Zhou Y."/>
            <person name="Wang L."/>
            <person name="Guo W."/>
            <person name="Bai Y."/>
            <person name="Ruan J."/>
            <person name="Shangguan X."/>
            <person name="Mao Y."/>
            <person name="Jiang J."/>
            <person name="Zhu Y."/>
            <person name="Lei J."/>
            <person name="Kang H."/>
            <person name="Chen S."/>
            <person name="He X."/>
            <person name="Wang R."/>
            <person name="Wang Y."/>
            <person name="Chen J."/>
            <person name="Wang L."/>
            <person name="Yu S."/>
            <person name="Wang B."/>
            <person name="Wei J."/>
            <person name="Song S."/>
            <person name="Lu X."/>
            <person name="Gao Z."/>
            <person name="Gu W."/>
            <person name="Deng X."/>
            <person name="Ma D."/>
            <person name="Wang S."/>
            <person name="Liang W."/>
            <person name="Fang L."/>
            <person name="Cai C."/>
            <person name="Zhu X."/>
            <person name="Zhou B."/>
            <person name="Zhang Y."/>
            <person name="Chen Z."/>
            <person name="Xu S."/>
            <person name="Zhu R."/>
            <person name="Wang S."/>
            <person name="Zhang T."/>
            <person name="Zhao G."/>
        </authorList>
    </citation>
    <scope>NUCLEOTIDE SEQUENCE [LARGE SCALE GENOMIC DNA]</scope>
    <source>
        <strain evidence="2">cv. Xinhai21</strain>
        <tissue evidence="1">Leaf</tissue>
    </source>
</reference>
<evidence type="ECO:0000313" key="1">
    <source>
        <dbReference type="EMBL" id="PPS06106.1"/>
    </source>
</evidence>